<dbReference type="GO" id="GO:0034765">
    <property type="term" value="P:regulation of monoatomic ion transmembrane transport"/>
    <property type="evidence" value="ECO:0007669"/>
    <property type="project" value="InterPro"/>
</dbReference>
<keyword evidence="11" id="KW-0406">Ion transport</keyword>
<dbReference type="GO" id="GO:0015288">
    <property type="term" value="F:porin activity"/>
    <property type="evidence" value="ECO:0007669"/>
    <property type="project" value="UniProtKB-KW"/>
</dbReference>
<evidence type="ECO:0008006" key="16">
    <source>
        <dbReference type="Google" id="ProtNLM"/>
    </source>
</evidence>
<comment type="subcellular location">
    <subcellularLocation>
        <location evidence="2">Plastid</location>
        <location evidence="2">Chloroplast outer membrane</location>
        <topology evidence="2">Multi-pass membrane protein</topology>
    </subcellularLocation>
    <subcellularLocation>
        <location evidence="3">Plastid</location>
        <location evidence="3">Etioplast membrane</location>
        <topology evidence="3">Multi-pass membrane protein</topology>
    </subcellularLocation>
</comment>
<organism evidence="14 15">
    <name type="scientific">Genlisea aurea</name>
    <dbReference type="NCBI Taxonomy" id="192259"/>
    <lineage>
        <taxon>Eukaryota</taxon>
        <taxon>Viridiplantae</taxon>
        <taxon>Streptophyta</taxon>
        <taxon>Embryophyta</taxon>
        <taxon>Tracheophyta</taxon>
        <taxon>Spermatophyta</taxon>
        <taxon>Magnoliopsida</taxon>
        <taxon>eudicotyledons</taxon>
        <taxon>Gunneridae</taxon>
        <taxon>Pentapetalae</taxon>
        <taxon>asterids</taxon>
        <taxon>lamiids</taxon>
        <taxon>Lamiales</taxon>
        <taxon>Lentibulariaceae</taxon>
        <taxon>Genlisea</taxon>
    </lineage>
</organism>
<accession>S8BXJ6</accession>
<keyword evidence="5" id="KW-0813">Transport</keyword>
<sequence length="215" mass="23666">MPKASLKAKYDYDSAAATALCTVAFNAGDLKLKALITDGTVIEAPTLKGLALAVEKPGFFIVDYNVPKRDFRFQFMNTVKVAEKPLKLTYIHSKGDGTTTLDGALILDAANKISANHVLGTANNTKVKYTYVHEGLTTFEHGYDFKKNAWDFSISRRHVDDLFRATYQTSTKNLGFEWSRESKSGGTLKVSATVNTAEPGKIPKLFAESSMSFDF</sequence>
<name>S8BXJ6_9LAMI</name>
<evidence type="ECO:0000256" key="5">
    <source>
        <dbReference type="ARBA" id="ARBA00022448"/>
    </source>
</evidence>
<gene>
    <name evidence="14" type="ORF">M569_15695</name>
</gene>
<reference evidence="14 15" key="1">
    <citation type="journal article" date="2013" name="BMC Genomics">
        <title>The miniature genome of a carnivorous plant Genlisea aurea contains a low number of genes and short non-coding sequences.</title>
        <authorList>
            <person name="Leushkin E.V."/>
            <person name="Sutormin R.A."/>
            <person name="Nabieva E.R."/>
            <person name="Penin A.A."/>
            <person name="Kondrashov A.S."/>
            <person name="Logacheva M.D."/>
        </authorList>
    </citation>
    <scope>NUCLEOTIDE SEQUENCE [LARGE SCALE GENOMIC DNA]</scope>
</reference>
<comment type="function">
    <text evidence="1">High-conductance voltage-dependent solute channel with a slight selectivity for cations transporting triosephosphates, dicarboxylic acids, ATP, inorganic phosphate (Pi), sugars, and positively or negatively charged amino acids.</text>
</comment>
<keyword evidence="15" id="KW-1185">Reference proteome</keyword>
<keyword evidence="13" id="KW-0472">Membrane</keyword>
<evidence type="ECO:0000256" key="12">
    <source>
        <dbReference type="ARBA" id="ARBA00023114"/>
    </source>
</evidence>
<evidence type="ECO:0000256" key="7">
    <source>
        <dbReference type="ARBA" id="ARBA00022528"/>
    </source>
</evidence>
<evidence type="ECO:0000256" key="3">
    <source>
        <dbReference type="ARBA" id="ARBA00004441"/>
    </source>
</evidence>
<keyword evidence="7" id="KW-0150">Chloroplast</keyword>
<evidence type="ECO:0000256" key="13">
    <source>
        <dbReference type="ARBA" id="ARBA00023136"/>
    </source>
</evidence>
<dbReference type="PANTHER" id="PTHR35284:SF1">
    <property type="entry name" value="OUTER ENVELOPE PORE PROTEIN 24A, CHLOROPLASTIC-RELATED"/>
    <property type="match status" value="1"/>
</dbReference>
<keyword evidence="6" id="KW-1134">Transmembrane beta strand</keyword>
<evidence type="ECO:0000313" key="14">
    <source>
        <dbReference type="EMBL" id="EPS59114.1"/>
    </source>
</evidence>
<evidence type="ECO:0000256" key="1">
    <source>
        <dbReference type="ARBA" id="ARBA00002327"/>
    </source>
</evidence>
<dbReference type="GO" id="GO:0046930">
    <property type="term" value="C:pore complex"/>
    <property type="evidence" value="ECO:0007669"/>
    <property type="project" value="UniProtKB-KW"/>
</dbReference>
<evidence type="ECO:0000313" key="15">
    <source>
        <dbReference type="Proteomes" id="UP000015453"/>
    </source>
</evidence>
<evidence type="ECO:0000256" key="9">
    <source>
        <dbReference type="ARBA" id="ARBA00022692"/>
    </source>
</evidence>
<evidence type="ECO:0000256" key="10">
    <source>
        <dbReference type="ARBA" id="ARBA00022805"/>
    </source>
</evidence>
<evidence type="ECO:0000256" key="8">
    <source>
        <dbReference type="ARBA" id="ARBA00022640"/>
    </source>
</evidence>
<dbReference type="GO" id="GO:0009707">
    <property type="term" value="C:chloroplast outer membrane"/>
    <property type="evidence" value="ECO:0007669"/>
    <property type="project" value="UniProtKB-SubCell"/>
</dbReference>
<keyword evidence="9" id="KW-0812">Transmembrane</keyword>
<keyword evidence="10" id="KW-1002">Plastid outer membrane</keyword>
<dbReference type="Proteomes" id="UP000015453">
    <property type="component" value="Unassembled WGS sequence"/>
</dbReference>
<dbReference type="PANTHER" id="PTHR35284">
    <property type="entry name" value="OUTER ENVELOPE PORE PROTEIN 24A, CHLOROPLASTIC-RELATED"/>
    <property type="match status" value="1"/>
</dbReference>
<dbReference type="OrthoDB" id="1185978at2759"/>
<dbReference type="EMBL" id="AUSU01008628">
    <property type="protein sequence ID" value="EPS59114.1"/>
    <property type="molecule type" value="Genomic_DNA"/>
</dbReference>
<dbReference type="GO" id="GO:0034426">
    <property type="term" value="C:etioplast membrane"/>
    <property type="evidence" value="ECO:0007669"/>
    <property type="project" value="UniProtKB-SubCell"/>
</dbReference>
<protein>
    <recommendedName>
        <fullName evidence="16">Outer envelope pore protein 24, chloroplastic</fullName>
    </recommendedName>
</protein>
<keyword evidence="12" id="KW-0626">Porin</keyword>
<comment type="subunit">
    <text evidence="4">Homooligomers form large rather nonselective pores in plastidial outer membranes.</text>
</comment>
<evidence type="ECO:0000256" key="6">
    <source>
        <dbReference type="ARBA" id="ARBA00022452"/>
    </source>
</evidence>
<proteinExistence type="predicted"/>
<evidence type="ECO:0000256" key="11">
    <source>
        <dbReference type="ARBA" id="ARBA00023065"/>
    </source>
</evidence>
<evidence type="ECO:0000256" key="4">
    <source>
        <dbReference type="ARBA" id="ARBA00011593"/>
    </source>
</evidence>
<dbReference type="GO" id="GO:0022843">
    <property type="term" value="F:voltage-gated monoatomic cation channel activity"/>
    <property type="evidence" value="ECO:0007669"/>
    <property type="project" value="InterPro"/>
</dbReference>
<comment type="caution">
    <text evidence="14">The sequence shown here is derived from an EMBL/GenBank/DDBJ whole genome shotgun (WGS) entry which is preliminary data.</text>
</comment>
<evidence type="ECO:0000256" key="2">
    <source>
        <dbReference type="ARBA" id="ARBA00004396"/>
    </source>
</evidence>
<keyword evidence="8" id="KW-0934">Plastid</keyword>
<dbReference type="InterPro" id="IPR034626">
    <property type="entry name" value="OEP24"/>
</dbReference>
<dbReference type="AlphaFoldDB" id="S8BXJ6"/>